<evidence type="ECO:0000313" key="4">
    <source>
        <dbReference type="EMBL" id="CAB9502223.1"/>
    </source>
</evidence>
<protein>
    <submittedName>
        <fullName evidence="4">Uncharacterized protein</fullName>
    </submittedName>
</protein>
<sequence>MVLMKRYLFPCAFAALLFLTTLYHHANSHATPRQDSSDDRVPKRDISRDHTFEELTENAVSRPAFLRSRSQPHDLRRYVQDAEESSNDVGIAFLPRRQDLETKPLRRRNLTASKAAKNKVSELRVKLEVAFQKLPPELGAFLLIALFVLSVACLACGCVMPCFYFYELHLTTSNTATLEYPFGSSSQTPKEMSAHDERWKGSKSLGPSLAEVAQASNMSYLYRYRTAGAVAVKETTDKPESDSSDFSMSAEFEV</sequence>
<feature type="region of interest" description="Disordered" evidence="1">
    <location>
        <begin position="233"/>
        <end position="254"/>
    </location>
</feature>
<gene>
    <name evidence="4" type="ORF">SEMRO_130_G062110.1</name>
</gene>
<evidence type="ECO:0000256" key="2">
    <source>
        <dbReference type="SAM" id="Phobius"/>
    </source>
</evidence>
<keyword evidence="2" id="KW-0812">Transmembrane</keyword>
<feature type="chain" id="PRO_5040435480" evidence="3">
    <location>
        <begin position="29"/>
        <end position="254"/>
    </location>
</feature>
<keyword evidence="2" id="KW-1133">Transmembrane helix</keyword>
<evidence type="ECO:0000256" key="1">
    <source>
        <dbReference type="SAM" id="MobiDB-lite"/>
    </source>
</evidence>
<keyword evidence="3" id="KW-0732">Signal</keyword>
<feature type="signal peptide" evidence="3">
    <location>
        <begin position="1"/>
        <end position="28"/>
    </location>
</feature>
<reference evidence="4" key="1">
    <citation type="submission" date="2020-06" db="EMBL/GenBank/DDBJ databases">
        <authorList>
            <consortium name="Plant Systems Biology data submission"/>
        </authorList>
    </citation>
    <scope>NUCLEOTIDE SEQUENCE</scope>
    <source>
        <strain evidence="4">D6</strain>
    </source>
</reference>
<dbReference type="Proteomes" id="UP001153069">
    <property type="component" value="Unassembled WGS sequence"/>
</dbReference>
<dbReference type="AlphaFoldDB" id="A0A9N8H522"/>
<comment type="caution">
    <text evidence="4">The sequence shown here is derived from an EMBL/GenBank/DDBJ whole genome shotgun (WGS) entry which is preliminary data.</text>
</comment>
<keyword evidence="5" id="KW-1185">Reference proteome</keyword>
<dbReference type="EMBL" id="CAICTM010000129">
    <property type="protein sequence ID" value="CAB9502223.1"/>
    <property type="molecule type" value="Genomic_DNA"/>
</dbReference>
<feature type="transmembrane region" description="Helical" evidence="2">
    <location>
        <begin position="140"/>
        <end position="166"/>
    </location>
</feature>
<organism evidence="4 5">
    <name type="scientific">Seminavis robusta</name>
    <dbReference type="NCBI Taxonomy" id="568900"/>
    <lineage>
        <taxon>Eukaryota</taxon>
        <taxon>Sar</taxon>
        <taxon>Stramenopiles</taxon>
        <taxon>Ochrophyta</taxon>
        <taxon>Bacillariophyta</taxon>
        <taxon>Bacillariophyceae</taxon>
        <taxon>Bacillariophycidae</taxon>
        <taxon>Naviculales</taxon>
        <taxon>Naviculaceae</taxon>
        <taxon>Seminavis</taxon>
    </lineage>
</organism>
<evidence type="ECO:0000256" key="3">
    <source>
        <dbReference type="SAM" id="SignalP"/>
    </source>
</evidence>
<evidence type="ECO:0000313" key="5">
    <source>
        <dbReference type="Proteomes" id="UP001153069"/>
    </source>
</evidence>
<name>A0A9N8H522_9STRA</name>
<accession>A0A9N8H522</accession>
<proteinExistence type="predicted"/>
<keyword evidence="2" id="KW-0472">Membrane</keyword>